<dbReference type="EMBL" id="BMQN01000019">
    <property type="protein sequence ID" value="GGS07578.1"/>
    <property type="molecule type" value="Genomic_DNA"/>
</dbReference>
<evidence type="ECO:0000313" key="1">
    <source>
        <dbReference type="EMBL" id="GGS07578.1"/>
    </source>
</evidence>
<comment type="caution">
    <text evidence="1">The sequence shown here is derived from an EMBL/GenBank/DDBJ whole genome shotgun (WGS) entry which is preliminary data.</text>
</comment>
<dbReference type="Proteomes" id="UP000644548">
    <property type="component" value="Unassembled WGS sequence"/>
</dbReference>
<protein>
    <submittedName>
        <fullName evidence="1">Uncharacterized protein</fullName>
    </submittedName>
</protein>
<accession>A0ABQ2SAE1</accession>
<dbReference type="RefSeq" id="WP_189074693.1">
    <property type="nucleotide sequence ID" value="NZ_BMQN01000019.1"/>
</dbReference>
<gene>
    <name evidence="1" type="ORF">GCM10008960_37520</name>
</gene>
<evidence type="ECO:0000313" key="2">
    <source>
        <dbReference type="Proteomes" id="UP000644548"/>
    </source>
</evidence>
<keyword evidence="2" id="KW-1185">Reference proteome</keyword>
<reference evidence="2" key="1">
    <citation type="journal article" date="2019" name="Int. J. Syst. Evol. Microbiol.">
        <title>The Global Catalogue of Microorganisms (GCM) 10K type strain sequencing project: providing services to taxonomists for standard genome sequencing and annotation.</title>
        <authorList>
            <consortium name="The Broad Institute Genomics Platform"/>
            <consortium name="The Broad Institute Genome Sequencing Center for Infectious Disease"/>
            <person name="Wu L."/>
            <person name="Ma J."/>
        </authorList>
    </citation>
    <scope>NUCLEOTIDE SEQUENCE [LARGE SCALE GENOMIC DNA]</scope>
    <source>
        <strain evidence="2">JCM 31405</strain>
    </source>
</reference>
<organism evidence="1 2">
    <name type="scientific">Deinococcus sedimenti</name>
    <dbReference type="NCBI Taxonomy" id="1867090"/>
    <lineage>
        <taxon>Bacteria</taxon>
        <taxon>Thermotogati</taxon>
        <taxon>Deinococcota</taxon>
        <taxon>Deinococci</taxon>
        <taxon>Deinococcales</taxon>
        <taxon>Deinococcaceae</taxon>
        <taxon>Deinococcus</taxon>
    </lineage>
</organism>
<sequence length="106" mass="11669">MNGEHVEFIELVFPMTAAFGMDEREEIEDTLHSRLVSEGIGEVSGAGAGMGVMNVDVDIEESWQYRVEDVRGFVLALLGEFTLPPGSTMRLYPFSEARNVVGGRSE</sequence>
<proteinExistence type="predicted"/>
<name>A0ABQ2SAE1_9DEIO</name>